<comment type="caution">
    <text evidence="1">The sequence shown here is derived from an EMBL/GenBank/DDBJ whole genome shotgun (WGS) entry which is preliminary data.</text>
</comment>
<proteinExistence type="predicted"/>
<reference evidence="1" key="1">
    <citation type="submission" date="2021-02" db="EMBL/GenBank/DDBJ databases">
        <authorList>
            <person name="Nowell W R."/>
        </authorList>
    </citation>
    <scope>NUCLEOTIDE SEQUENCE</scope>
</reference>
<dbReference type="Proteomes" id="UP000663851">
    <property type="component" value="Unassembled WGS sequence"/>
</dbReference>
<accession>A0A818GM57</accession>
<dbReference type="Proteomes" id="UP000663833">
    <property type="component" value="Unassembled WGS sequence"/>
</dbReference>
<protein>
    <submittedName>
        <fullName evidence="1">Uncharacterized protein</fullName>
    </submittedName>
</protein>
<gene>
    <name evidence="2" type="ORF">HFQ381_LOCUS23297</name>
    <name evidence="1" type="ORF">LUA448_LOCUS24881</name>
</gene>
<evidence type="ECO:0000313" key="1">
    <source>
        <dbReference type="EMBL" id="CAF3494360.1"/>
    </source>
</evidence>
<evidence type="ECO:0000313" key="2">
    <source>
        <dbReference type="EMBL" id="CAF4443145.1"/>
    </source>
</evidence>
<organism evidence="1 3">
    <name type="scientific">Rotaria socialis</name>
    <dbReference type="NCBI Taxonomy" id="392032"/>
    <lineage>
        <taxon>Eukaryota</taxon>
        <taxon>Metazoa</taxon>
        <taxon>Spiralia</taxon>
        <taxon>Gnathifera</taxon>
        <taxon>Rotifera</taxon>
        <taxon>Eurotatoria</taxon>
        <taxon>Bdelloidea</taxon>
        <taxon>Philodinida</taxon>
        <taxon>Philodinidae</taxon>
        <taxon>Rotaria</taxon>
    </lineage>
</organism>
<dbReference type="EMBL" id="CAJOBO010002299">
    <property type="protein sequence ID" value="CAF4443145.1"/>
    <property type="molecule type" value="Genomic_DNA"/>
</dbReference>
<name>A0A818GM57_9BILA</name>
<dbReference type="AlphaFoldDB" id="A0A818GM57"/>
<dbReference type="EMBL" id="CAJNYD010003277">
    <property type="protein sequence ID" value="CAF3494360.1"/>
    <property type="molecule type" value="Genomic_DNA"/>
</dbReference>
<sequence>MSSAGVNIDKSLELIQKTYNLQITTTTTTNNYEITSQIHSSNVKVSTHQPLRKTSVHDIHEVTKHDLQKIFGEIQDNLSRLKGLLETMNSVEMIRDDFFKLKEQLFNKVTDFIYKLANETGKRGSIISKGSSSTLSSNYPQNLVYCIEYFRNELAKAEYLFSSLTLSAAIGSATLDNINIQSFSISNIDQKPENNQDMKNFQDLIQIKKDISTLEEHAYVLNQRYYSQIPDWHELDDTLNKGVTTSGTLIDSNRLNTNRLRIDEFNKKFSARSSIASNENSSFCANFYQKCQIICCICRPNYL</sequence>
<evidence type="ECO:0000313" key="3">
    <source>
        <dbReference type="Proteomes" id="UP000663833"/>
    </source>
</evidence>